<dbReference type="AlphaFoldDB" id="A0A1Z4J9Y0"/>
<evidence type="ECO:0000313" key="3">
    <source>
        <dbReference type="Proteomes" id="UP000217895"/>
    </source>
</evidence>
<dbReference type="InterPro" id="IPR000182">
    <property type="entry name" value="GNAT_dom"/>
</dbReference>
<keyword evidence="2" id="KW-0808">Transferase</keyword>
<dbReference type="PROSITE" id="PS51186">
    <property type="entry name" value="GNAT"/>
    <property type="match status" value="1"/>
</dbReference>
<name>A0A1Z4J9Y0_LEPBY</name>
<dbReference type="GO" id="GO:0016747">
    <property type="term" value="F:acyltransferase activity, transferring groups other than amino-acyl groups"/>
    <property type="evidence" value="ECO:0007669"/>
    <property type="project" value="InterPro"/>
</dbReference>
<organism evidence="2 3">
    <name type="scientific">Leptolyngbya boryana NIES-2135</name>
    <dbReference type="NCBI Taxonomy" id="1973484"/>
    <lineage>
        <taxon>Bacteria</taxon>
        <taxon>Bacillati</taxon>
        <taxon>Cyanobacteriota</taxon>
        <taxon>Cyanophyceae</taxon>
        <taxon>Leptolyngbyales</taxon>
        <taxon>Leptolyngbyaceae</taxon>
        <taxon>Leptolyngbya group</taxon>
        <taxon>Leptolyngbya</taxon>
    </lineage>
</organism>
<evidence type="ECO:0000259" key="1">
    <source>
        <dbReference type="PROSITE" id="PS51186"/>
    </source>
</evidence>
<dbReference type="Proteomes" id="UP000217895">
    <property type="component" value="Chromosome"/>
</dbReference>
<dbReference type="EMBL" id="AP018203">
    <property type="protein sequence ID" value="BAY53579.1"/>
    <property type="molecule type" value="Genomic_DNA"/>
</dbReference>
<accession>A0A1Z4J9Y0</accession>
<dbReference type="Pfam" id="PF00583">
    <property type="entry name" value="Acetyltransf_1"/>
    <property type="match status" value="1"/>
</dbReference>
<keyword evidence="3" id="KW-1185">Reference proteome</keyword>
<evidence type="ECO:0000313" key="2">
    <source>
        <dbReference type="EMBL" id="BAY53579.1"/>
    </source>
</evidence>
<dbReference type="SUPFAM" id="SSF55729">
    <property type="entry name" value="Acyl-CoA N-acyltransferases (Nat)"/>
    <property type="match status" value="1"/>
</dbReference>
<proteinExistence type="predicted"/>
<protein>
    <submittedName>
        <fullName evidence="2">N-acetyltransferase GCN5</fullName>
    </submittedName>
</protein>
<dbReference type="Gene3D" id="3.40.630.30">
    <property type="match status" value="1"/>
</dbReference>
<sequence>MIRLTIPHDTSALLALAEATGLFESNQIEELAQMLNQHFSNETDSQGVWLTDYDNEPVGVAYVAPERMTDGTWNLYLIAIHPNHQKQGRGAVLLRYVEQMLAERGERVLLVETSGTDDFEYVRAFYRNNDYVEEARIRDFYTDGVDKIVFRKSLRSVAA</sequence>
<dbReference type="CDD" id="cd04301">
    <property type="entry name" value="NAT_SF"/>
    <property type="match status" value="1"/>
</dbReference>
<dbReference type="InterPro" id="IPR016181">
    <property type="entry name" value="Acyl_CoA_acyltransferase"/>
</dbReference>
<feature type="domain" description="N-acetyltransferase" evidence="1">
    <location>
        <begin position="1"/>
        <end position="155"/>
    </location>
</feature>
<reference evidence="2 3" key="1">
    <citation type="submission" date="2017-06" db="EMBL/GenBank/DDBJ databases">
        <title>Genome sequencing of cyanobaciteial culture collection at National Institute for Environmental Studies (NIES).</title>
        <authorList>
            <person name="Hirose Y."/>
            <person name="Shimura Y."/>
            <person name="Fujisawa T."/>
            <person name="Nakamura Y."/>
            <person name="Kawachi M."/>
        </authorList>
    </citation>
    <scope>NUCLEOTIDE SEQUENCE [LARGE SCALE GENOMIC DNA]</scope>
    <source>
        <strain evidence="2 3">NIES-2135</strain>
    </source>
</reference>
<gene>
    <name evidence="2" type="ORF">NIES2135_03850</name>
</gene>